<dbReference type="PANTHER" id="PTHR21436:SF2">
    <property type="entry name" value="COILED-COIL DOMAIN-CONTAINING PROTEIN 142"/>
    <property type="match status" value="1"/>
</dbReference>
<dbReference type="InterPro" id="IPR026700">
    <property type="entry name" value="CCDC142"/>
</dbReference>
<dbReference type="AlphaFoldDB" id="A0A9D3T4Q8"/>
<organism evidence="3 4">
    <name type="scientific">Megalops atlanticus</name>
    <name type="common">Tarpon</name>
    <name type="synonym">Clupea gigantea</name>
    <dbReference type="NCBI Taxonomy" id="7932"/>
    <lineage>
        <taxon>Eukaryota</taxon>
        <taxon>Metazoa</taxon>
        <taxon>Chordata</taxon>
        <taxon>Craniata</taxon>
        <taxon>Vertebrata</taxon>
        <taxon>Euteleostomi</taxon>
        <taxon>Actinopterygii</taxon>
        <taxon>Neopterygii</taxon>
        <taxon>Teleostei</taxon>
        <taxon>Elopiformes</taxon>
        <taxon>Megalopidae</taxon>
        <taxon>Megalops</taxon>
    </lineage>
</organism>
<reference evidence="3" key="1">
    <citation type="submission" date="2021-01" db="EMBL/GenBank/DDBJ databases">
        <authorList>
            <person name="Zahm M."/>
            <person name="Roques C."/>
            <person name="Cabau C."/>
            <person name="Klopp C."/>
            <person name="Donnadieu C."/>
            <person name="Jouanno E."/>
            <person name="Lampietro C."/>
            <person name="Louis A."/>
            <person name="Herpin A."/>
            <person name="Echchiki A."/>
            <person name="Berthelot C."/>
            <person name="Parey E."/>
            <person name="Roest-Crollius H."/>
            <person name="Braasch I."/>
            <person name="Postlethwait J."/>
            <person name="Bobe J."/>
            <person name="Montfort J."/>
            <person name="Bouchez O."/>
            <person name="Begum T."/>
            <person name="Mejri S."/>
            <person name="Adams A."/>
            <person name="Chen W.-J."/>
            <person name="Guiguen Y."/>
        </authorList>
    </citation>
    <scope>NUCLEOTIDE SEQUENCE</scope>
    <source>
        <strain evidence="3">YG-15Mar2019-1</strain>
        <tissue evidence="3">Brain</tissue>
    </source>
</reference>
<comment type="caution">
    <text evidence="3">The sequence shown here is derived from an EMBL/GenBank/DDBJ whole genome shotgun (WGS) entry which is preliminary data.</text>
</comment>
<dbReference type="Proteomes" id="UP001046870">
    <property type="component" value="Chromosome 17"/>
</dbReference>
<dbReference type="OrthoDB" id="6579237at2759"/>
<gene>
    <name evidence="3" type="ORF">MATL_G00192130</name>
</gene>
<dbReference type="EMBL" id="JAFDVH010000017">
    <property type="protein sequence ID" value="KAG7461541.1"/>
    <property type="molecule type" value="Genomic_DNA"/>
</dbReference>
<dbReference type="PANTHER" id="PTHR21436">
    <property type="entry name" value="COILED-COIL DOMAIN-CONTAINING PROTEIN 142"/>
    <property type="match status" value="1"/>
</dbReference>
<evidence type="ECO:0000313" key="3">
    <source>
        <dbReference type="EMBL" id="KAG7461541.1"/>
    </source>
</evidence>
<sequence>MAQSSSGAVPTFSTPGGQDGPDAVGGPHQPEVKAEAWPGDDTSEPHLSEDEQKRVSLLPEALCEDVLSKGRSDAPFIQSSFSRSLQKAESLLRTRLNPGLRWLLKQKSDDSSEDPESEGSFVACQNLTSRSSRRLQRLEQCMLGLSRHSQVLREPGAAVPRACIGTPCSDSEFRHHPVAATFSHGYGQLRALLEDRAQLLFLHEIARRHRAAAAFVATLSGLLEREQPPLAWGYGIGALCEELRVHAGAWGCLCTKARADPWLRASVFWSSRTAAAARHSLMLLGLQALALTERYVRLTLSALALAPPPGPSADILEDALIGVETFNHIAGEEGSHVRHRARGGARGGPMHFPIGRLLQVLVECRGWVAAEAVHCWAADCAGFPPGAPQRQRWEQVRWPPNPPQASSGGGCPLAALIRQDAEFAEHLFQALLATDLVARHVPSRPTPECPHTANTSPGDPRDLQEGLEAKRCKSVQWRDAGKSDTCAALAVRYRRMLWSKFNRALLTLLYSPPQNCILGSLNQCKDHMVLMVIIQLHSVCRIELLPAESKGMLNDLCILMVAKAAFSRWDEVMCASLGMGLKDKCLPVLEEGSSTVRTPTTELLLQLFPLLHATLSCLEPSAGAAPLDQRMAHSLHLGLLSRAVASVHSSTLWVVGKAYQFLSAWALGKFLLVTLGDLKVLKAEVERLAPQVETMGVNRGATHSQIEQQAAQLTRGVADLQGFSELVLRTFSKDCKRMALEIFEQTMPSGKHWRVTCKTELPSSPSDYATSAAQTVIGQVLEGVQPLPDEARISVLSEAMTAFMEAWMEHILKQKIKFSLQGALQLKQDFDMIRELIRSEEYRLSEEIHQRLLSLRVFLQVDSAIVCLLQQPVAKPYLPSRSWEPFRHCCPHRGPLVDPGSGSLNSLESMDIQAARAQALMEAEGSLAPRLLATSPPESYLDVSQQEWLALRIHNGTRWKLPGLQCLSKSEH</sequence>
<evidence type="ECO:0000313" key="4">
    <source>
        <dbReference type="Proteomes" id="UP001046870"/>
    </source>
</evidence>
<feature type="compositionally biased region" description="Polar residues" evidence="1">
    <location>
        <begin position="1"/>
        <end position="16"/>
    </location>
</feature>
<feature type="region of interest" description="Disordered" evidence="1">
    <location>
        <begin position="1"/>
        <end position="53"/>
    </location>
</feature>
<accession>A0A9D3T4Q8</accession>
<feature type="compositionally biased region" description="Basic and acidic residues" evidence="1">
    <location>
        <begin position="43"/>
        <end position="53"/>
    </location>
</feature>
<feature type="domain" description="Coiled-coil protein 142 C-terminal" evidence="2">
    <location>
        <begin position="496"/>
        <end position="949"/>
    </location>
</feature>
<proteinExistence type="predicted"/>
<evidence type="ECO:0000259" key="2">
    <source>
        <dbReference type="Pfam" id="PF14923"/>
    </source>
</evidence>
<dbReference type="InterPro" id="IPR055350">
    <property type="entry name" value="CCDC142_C"/>
</dbReference>
<evidence type="ECO:0000256" key="1">
    <source>
        <dbReference type="SAM" id="MobiDB-lite"/>
    </source>
</evidence>
<keyword evidence="4" id="KW-1185">Reference proteome</keyword>
<dbReference type="Pfam" id="PF14923">
    <property type="entry name" value="CCDC142"/>
    <property type="match status" value="1"/>
</dbReference>
<name>A0A9D3T4Q8_MEGAT</name>
<protein>
    <recommendedName>
        <fullName evidence="2">Coiled-coil protein 142 C-terminal domain-containing protein</fullName>
    </recommendedName>
</protein>